<dbReference type="Pfam" id="PF05597">
    <property type="entry name" value="Phasin"/>
    <property type="match status" value="1"/>
</dbReference>
<protein>
    <submittedName>
        <fullName evidence="2">Poly(Hydroxyalkanoate) granule-associated protein</fullName>
    </submittedName>
</protein>
<evidence type="ECO:0000256" key="1">
    <source>
        <dbReference type="SAM" id="MobiDB-lite"/>
    </source>
</evidence>
<dbReference type="OrthoDB" id="5801582at2"/>
<dbReference type="KEGG" id="otk:C6570_00875"/>
<proteinExistence type="predicted"/>
<dbReference type="RefSeq" id="WP_106701203.1">
    <property type="nucleotide sequence ID" value="NZ_CP027666.1"/>
</dbReference>
<dbReference type="EMBL" id="CP027666">
    <property type="protein sequence ID" value="AVO32970.1"/>
    <property type="molecule type" value="Genomic_DNA"/>
</dbReference>
<keyword evidence="3" id="KW-1185">Reference proteome</keyword>
<organism evidence="2 3">
    <name type="scientific">Ottowia oryzae</name>
    <dbReference type="NCBI Taxonomy" id="2109914"/>
    <lineage>
        <taxon>Bacteria</taxon>
        <taxon>Pseudomonadati</taxon>
        <taxon>Pseudomonadota</taxon>
        <taxon>Betaproteobacteria</taxon>
        <taxon>Burkholderiales</taxon>
        <taxon>Comamonadaceae</taxon>
        <taxon>Ottowia</taxon>
    </lineage>
</organism>
<reference evidence="2 3" key="1">
    <citation type="submission" date="2018-03" db="EMBL/GenBank/DDBJ databases">
        <title>Genome sequencing of Ottowia sp.</title>
        <authorList>
            <person name="Kim S.-J."/>
            <person name="Heo J."/>
            <person name="Kwon S.-W."/>
        </authorList>
    </citation>
    <scope>NUCLEOTIDE SEQUENCE [LARGE SCALE GENOMIC DNA]</scope>
    <source>
        <strain evidence="2 3">KADR8-3</strain>
    </source>
</reference>
<name>A0A2S0MAX3_9BURK</name>
<dbReference type="Proteomes" id="UP000239709">
    <property type="component" value="Chromosome"/>
</dbReference>
<gene>
    <name evidence="2" type="ORF">C6570_00875</name>
</gene>
<dbReference type="PANTHER" id="PTHR38664:SF1">
    <property type="entry name" value="SLR0058 PROTEIN"/>
    <property type="match status" value="1"/>
</dbReference>
<evidence type="ECO:0000313" key="2">
    <source>
        <dbReference type="EMBL" id="AVO32970.1"/>
    </source>
</evidence>
<accession>A0A2S0MAX3</accession>
<feature type="region of interest" description="Disordered" evidence="1">
    <location>
        <begin position="1"/>
        <end position="26"/>
    </location>
</feature>
<dbReference type="PANTHER" id="PTHR38664">
    <property type="entry name" value="SLR0058 PROTEIN"/>
    <property type="match status" value="1"/>
</dbReference>
<evidence type="ECO:0000313" key="3">
    <source>
        <dbReference type="Proteomes" id="UP000239709"/>
    </source>
</evidence>
<dbReference type="InterPro" id="IPR008769">
    <property type="entry name" value="PhaF_PhaI"/>
</dbReference>
<sequence>MATTRKRAAADDAPAAQSSDAGGSGGAGAGDNVWLAGLGALAQAQAQGTKAFDALVREGLAQQAKAREAAEAEMTKAAERLGAMTMGGANPWDRLGGIFEGRVQQALQRLGVPSPELLAAMAERIQSLEARLAELENRSGAAPAPVARAKARTAGK</sequence>
<feature type="compositionally biased region" description="Low complexity" evidence="1">
    <location>
        <begin position="11"/>
        <end position="21"/>
    </location>
</feature>
<dbReference type="AlphaFoldDB" id="A0A2S0MAX3"/>